<evidence type="ECO:0000256" key="4">
    <source>
        <dbReference type="ARBA" id="ARBA00023163"/>
    </source>
</evidence>
<protein>
    <submittedName>
        <fullName evidence="6">LysR family transcriptional regulator</fullName>
    </submittedName>
</protein>
<dbReference type="RefSeq" id="WP_319955400.1">
    <property type="nucleotide sequence ID" value="NZ_JAXAVX010000012.1"/>
</dbReference>
<dbReference type="SUPFAM" id="SSF53850">
    <property type="entry name" value="Periplasmic binding protein-like II"/>
    <property type="match status" value="1"/>
</dbReference>
<accession>A0ABU4VN27</accession>
<dbReference type="InterPro" id="IPR005119">
    <property type="entry name" value="LysR_subst-bd"/>
</dbReference>
<evidence type="ECO:0000259" key="5">
    <source>
        <dbReference type="PROSITE" id="PS50931"/>
    </source>
</evidence>
<reference evidence="6 7" key="1">
    <citation type="submission" date="2023-11" db="EMBL/GenBank/DDBJ databases">
        <authorList>
            <person name="Xu M."/>
            <person name="Jiang T."/>
        </authorList>
    </citation>
    <scope>NUCLEOTIDE SEQUENCE [LARGE SCALE GENOMIC DNA]</scope>
    <source>
        <strain evidence="6 7">SD</strain>
    </source>
</reference>
<dbReference type="Gene3D" id="1.10.10.10">
    <property type="entry name" value="Winged helix-like DNA-binding domain superfamily/Winged helix DNA-binding domain"/>
    <property type="match status" value="1"/>
</dbReference>
<dbReference type="Gene3D" id="3.40.190.10">
    <property type="entry name" value="Periplasmic binding protein-like II"/>
    <property type="match status" value="2"/>
</dbReference>
<sequence>MPELRHLRVFLAVADELHFTRAAERLFLAQPAVSKAVAQLERELGVDLLERTTREVRLTAAGEALRADAQGIVDAADAAFARAREHGAGLAGEIAIGVTGAVGPATRRDATRRLREAAPELSVALRELRPREIATFLAERRVDVVLARTIRREEGLRATSLAPTPAALLVPATSPLAAHEEPVELAALDGLRLRTWSAPGTPYTDLLVALCAAAGARVTPAETAVTGGADLVELDGDDLVAIVPAGWSPPPGTAAVELAGDVTLPLLAIHRAGPATPAVERLIALLGDR</sequence>
<dbReference type="PANTHER" id="PTHR30346:SF28">
    <property type="entry name" value="HTH-TYPE TRANSCRIPTIONAL REGULATOR CYNR"/>
    <property type="match status" value="1"/>
</dbReference>
<dbReference type="PRINTS" id="PR00039">
    <property type="entry name" value="HTHLYSR"/>
</dbReference>
<keyword evidence="4" id="KW-0804">Transcription</keyword>
<evidence type="ECO:0000256" key="2">
    <source>
        <dbReference type="ARBA" id="ARBA00023015"/>
    </source>
</evidence>
<proteinExistence type="inferred from homology"/>
<dbReference type="InterPro" id="IPR036390">
    <property type="entry name" value="WH_DNA-bd_sf"/>
</dbReference>
<keyword evidence="3" id="KW-0238">DNA-binding</keyword>
<dbReference type="PROSITE" id="PS50931">
    <property type="entry name" value="HTH_LYSR"/>
    <property type="match status" value="1"/>
</dbReference>
<comment type="caution">
    <text evidence="6">The sequence shown here is derived from an EMBL/GenBank/DDBJ whole genome shotgun (WGS) entry which is preliminary data.</text>
</comment>
<dbReference type="SUPFAM" id="SSF46785">
    <property type="entry name" value="Winged helix' DNA-binding domain"/>
    <property type="match status" value="1"/>
</dbReference>
<evidence type="ECO:0000313" key="6">
    <source>
        <dbReference type="EMBL" id="MDX8153251.1"/>
    </source>
</evidence>
<name>A0ABU4VN27_9ACTN</name>
<dbReference type="InterPro" id="IPR036388">
    <property type="entry name" value="WH-like_DNA-bd_sf"/>
</dbReference>
<dbReference type="Pfam" id="PF00126">
    <property type="entry name" value="HTH_1"/>
    <property type="match status" value="1"/>
</dbReference>
<keyword evidence="2" id="KW-0805">Transcription regulation</keyword>
<evidence type="ECO:0000256" key="3">
    <source>
        <dbReference type="ARBA" id="ARBA00023125"/>
    </source>
</evidence>
<comment type="similarity">
    <text evidence="1">Belongs to the LysR transcriptional regulatory family.</text>
</comment>
<dbReference type="InterPro" id="IPR000847">
    <property type="entry name" value="LysR_HTH_N"/>
</dbReference>
<dbReference type="Pfam" id="PF03466">
    <property type="entry name" value="LysR_substrate"/>
    <property type="match status" value="1"/>
</dbReference>
<evidence type="ECO:0000256" key="1">
    <source>
        <dbReference type="ARBA" id="ARBA00009437"/>
    </source>
</evidence>
<keyword evidence="7" id="KW-1185">Reference proteome</keyword>
<gene>
    <name evidence="6" type="ORF">SK069_16755</name>
</gene>
<feature type="domain" description="HTH lysR-type" evidence="5">
    <location>
        <begin position="2"/>
        <end position="59"/>
    </location>
</feature>
<organism evidence="6 7">
    <name type="scientific">Patulibacter brassicae</name>
    <dbReference type="NCBI Taxonomy" id="1705717"/>
    <lineage>
        <taxon>Bacteria</taxon>
        <taxon>Bacillati</taxon>
        <taxon>Actinomycetota</taxon>
        <taxon>Thermoleophilia</taxon>
        <taxon>Solirubrobacterales</taxon>
        <taxon>Patulibacteraceae</taxon>
        <taxon>Patulibacter</taxon>
    </lineage>
</organism>
<dbReference type="Proteomes" id="UP001277761">
    <property type="component" value="Unassembled WGS sequence"/>
</dbReference>
<dbReference type="EMBL" id="JAXAVX010000012">
    <property type="protein sequence ID" value="MDX8153251.1"/>
    <property type="molecule type" value="Genomic_DNA"/>
</dbReference>
<dbReference type="PANTHER" id="PTHR30346">
    <property type="entry name" value="TRANSCRIPTIONAL DUAL REGULATOR HCAR-RELATED"/>
    <property type="match status" value="1"/>
</dbReference>
<evidence type="ECO:0000313" key="7">
    <source>
        <dbReference type="Proteomes" id="UP001277761"/>
    </source>
</evidence>